<reference evidence="3" key="1">
    <citation type="submission" date="2023-06" db="EMBL/GenBank/DDBJ databases">
        <authorList>
            <person name="Delattre M."/>
        </authorList>
    </citation>
    <scope>NUCLEOTIDE SEQUENCE</scope>
    <source>
        <strain evidence="3">AF72</strain>
    </source>
</reference>
<evidence type="ECO:0000313" key="3">
    <source>
        <dbReference type="EMBL" id="CAJ0569637.1"/>
    </source>
</evidence>
<feature type="signal peptide" evidence="2">
    <location>
        <begin position="1"/>
        <end position="22"/>
    </location>
</feature>
<dbReference type="EMBL" id="CATQJA010002088">
    <property type="protein sequence ID" value="CAJ0569637.1"/>
    <property type="molecule type" value="Genomic_DNA"/>
</dbReference>
<evidence type="ECO:0000256" key="1">
    <source>
        <dbReference type="SAM" id="Phobius"/>
    </source>
</evidence>
<keyword evidence="1" id="KW-0812">Transmembrane</keyword>
<keyword evidence="1" id="KW-0472">Membrane</keyword>
<comment type="caution">
    <text evidence="3">The sequence shown here is derived from an EMBL/GenBank/DDBJ whole genome shotgun (WGS) entry which is preliminary data.</text>
</comment>
<feature type="transmembrane region" description="Helical" evidence="1">
    <location>
        <begin position="251"/>
        <end position="276"/>
    </location>
</feature>
<sequence length="298" mass="32533">MGVFGHWLVVLCFSFIAQLSASLNVTSHVNNASNITNSSISPIAVNSSRPLRLAWSAKDTVPVPVQFSDNPNAKDWCKGYLICGPLCLEMSYVSDKAKCIMQDCGPDEIACAELGNASICVDSKRIKHFERGKCTLEDCGDHPDAHPCKQHGRTVCMPYKELEAIDSEDKCVLKQSNMSNSEGTEGHTCVHFSRLTDYGGKGIDDPHRCYFRQCPGDDQIFCNSICYKISEVKSVDVNGKCELHNPPTNDYIVVLIYGLVIIVAVLLVIAATTAAADSDKAPFLPTTRPEANNQAPEV</sequence>
<organism evidence="3 4">
    <name type="scientific">Mesorhabditis spiculigera</name>
    <dbReference type="NCBI Taxonomy" id="96644"/>
    <lineage>
        <taxon>Eukaryota</taxon>
        <taxon>Metazoa</taxon>
        <taxon>Ecdysozoa</taxon>
        <taxon>Nematoda</taxon>
        <taxon>Chromadorea</taxon>
        <taxon>Rhabditida</taxon>
        <taxon>Rhabditina</taxon>
        <taxon>Rhabditomorpha</taxon>
        <taxon>Rhabditoidea</taxon>
        <taxon>Rhabditidae</taxon>
        <taxon>Mesorhabditinae</taxon>
        <taxon>Mesorhabditis</taxon>
    </lineage>
</organism>
<keyword evidence="2" id="KW-0732">Signal</keyword>
<accession>A0AA36G1D2</accession>
<dbReference type="Proteomes" id="UP001177023">
    <property type="component" value="Unassembled WGS sequence"/>
</dbReference>
<keyword evidence="4" id="KW-1185">Reference proteome</keyword>
<proteinExistence type="predicted"/>
<evidence type="ECO:0000313" key="4">
    <source>
        <dbReference type="Proteomes" id="UP001177023"/>
    </source>
</evidence>
<protein>
    <submittedName>
        <fullName evidence="3">Uncharacterized protein</fullName>
    </submittedName>
</protein>
<feature type="non-terminal residue" evidence="3">
    <location>
        <position position="298"/>
    </location>
</feature>
<gene>
    <name evidence="3" type="ORF">MSPICULIGERA_LOCUS8107</name>
</gene>
<name>A0AA36G1D2_9BILA</name>
<dbReference type="AlphaFoldDB" id="A0AA36G1D2"/>
<keyword evidence="1" id="KW-1133">Transmembrane helix</keyword>
<feature type="chain" id="PRO_5041361124" evidence="2">
    <location>
        <begin position="23"/>
        <end position="298"/>
    </location>
</feature>
<evidence type="ECO:0000256" key="2">
    <source>
        <dbReference type="SAM" id="SignalP"/>
    </source>
</evidence>